<protein>
    <submittedName>
        <fullName evidence="7">O-antigen polymerase</fullName>
    </submittedName>
</protein>
<dbReference type="KEGG" id="dba:Dbac_3295"/>
<gene>
    <name evidence="7" type="ordered locus">Dbac_3295</name>
</gene>
<keyword evidence="8" id="KW-1185">Reference proteome</keyword>
<feature type="transmembrane region" description="Helical" evidence="5">
    <location>
        <begin position="56"/>
        <end position="75"/>
    </location>
</feature>
<evidence type="ECO:0000256" key="4">
    <source>
        <dbReference type="ARBA" id="ARBA00023136"/>
    </source>
</evidence>
<name>C7LP51_DESBD</name>
<keyword evidence="3 5" id="KW-1133">Transmembrane helix</keyword>
<dbReference type="AlphaFoldDB" id="C7LP51"/>
<organism evidence="7 8">
    <name type="scientific">Desulfomicrobium baculatum (strain DSM 4028 / VKM B-1378 / X)</name>
    <name type="common">Desulfovibrio baculatus</name>
    <dbReference type="NCBI Taxonomy" id="525897"/>
    <lineage>
        <taxon>Bacteria</taxon>
        <taxon>Pseudomonadati</taxon>
        <taxon>Thermodesulfobacteriota</taxon>
        <taxon>Desulfovibrionia</taxon>
        <taxon>Desulfovibrionales</taxon>
        <taxon>Desulfomicrobiaceae</taxon>
        <taxon>Desulfomicrobium</taxon>
    </lineage>
</organism>
<evidence type="ECO:0000313" key="7">
    <source>
        <dbReference type="EMBL" id="ACU91367.1"/>
    </source>
</evidence>
<dbReference type="eggNOG" id="COG3307">
    <property type="taxonomic scope" value="Bacteria"/>
</dbReference>
<feature type="transmembrane region" description="Helical" evidence="5">
    <location>
        <begin position="81"/>
        <end position="99"/>
    </location>
</feature>
<dbReference type="Proteomes" id="UP000002216">
    <property type="component" value="Chromosome"/>
</dbReference>
<dbReference type="RefSeq" id="WP_015775454.1">
    <property type="nucleotide sequence ID" value="NC_013173.1"/>
</dbReference>
<dbReference type="HOGENOM" id="CLU_666772_0_0_7"/>
<dbReference type="STRING" id="525897.Dbac_3295"/>
<accession>C7LP51</accession>
<comment type="subcellular location">
    <subcellularLocation>
        <location evidence="1">Membrane</location>
        <topology evidence="1">Multi-pass membrane protein</topology>
    </subcellularLocation>
</comment>
<sequence length="398" mass="43809">MSEKVQLEKIFLFALCGMFVAFGINIGAYAFLYSSGVLGAVLLVREYVRGNITVSWKFFIPIVFFAYVAITPGHLFKDLPIADMFSAAFFAGAAGCYFFKDKMPSILFLLPLALSAHFLARVVASLAFDYPLIETTGYVGSLTLSYSHHNVVGVLASFGIFSLISFPHPQPTIRRIGYALMAILGIAILLTVGRSTYLGLAAALGLFALLRSWKLAVGGMVVAIAVGAMALPFMAPDAQKRITGMVLAPHKEPNFQNRLPTWSIGIAGFKESPLFGNGLRTFETYSRSYLDKHYLEIKKNNPYALDKAFAHPHNSYIAIIYGWGIVGFIFIFLILALSLSTTKKENKLLILYCTTFILAFGLFDVRFLSRDGALFFLFPIGMAVINSNAILINSLKMK</sequence>
<dbReference type="EMBL" id="CP001629">
    <property type="protein sequence ID" value="ACU91367.1"/>
    <property type="molecule type" value="Genomic_DNA"/>
</dbReference>
<dbReference type="GO" id="GO:0016020">
    <property type="term" value="C:membrane"/>
    <property type="evidence" value="ECO:0007669"/>
    <property type="project" value="UniProtKB-SubCell"/>
</dbReference>
<feature type="transmembrane region" description="Helical" evidence="5">
    <location>
        <begin position="178"/>
        <end position="209"/>
    </location>
</feature>
<feature type="transmembrane region" description="Helical" evidence="5">
    <location>
        <begin position="374"/>
        <end position="395"/>
    </location>
</feature>
<proteinExistence type="predicted"/>
<feature type="transmembrane region" description="Helical" evidence="5">
    <location>
        <begin position="106"/>
        <end position="128"/>
    </location>
</feature>
<evidence type="ECO:0000256" key="2">
    <source>
        <dbReference type="ARBA" id="ARBA00022692"/>
    </source>
</evidence>
<feature type="transmembrane region" description="Helical" evidence="5">
    <location>
        <begin position="349"/>
        <end position="367"/>
    </location>
</feature>
<dbReference type="OrthoDB" id="5469233at2"/>
<dbReference type="InterPro" id="IPR051533">
    <property type="entry name" value="WaaL-like"/>
</dbReference>
<feature type="transmembrane region" description="Helical" evidence="5">
    <location>
        <begin position="316"/>
        <end position="337"/>
    </location>
</feature>
<evidence type="ECO:0000259" key="6">
    <source>
        <dbReference type="Pfam" id="PF04932"/>
    </source>
</evidence>
<evidence type="ECO:0000256" key="5">
    <source>
        <dbReference type="SAM" id="Phobius"/>
    </source>
</evidence>
<dbReference type="InterPro" id="IPR007016">
    <property type="entry name" value="O-antigen_ligase-rel_domated"/>
</dbReference>
<keyword evidence="4 5" id="KW-0472">Membrane</keyword>
<evidence type="ECO:0000256" key="1">
    <source>
        <dbReference type="ARBA" id="ARBA00004141"/>
    </source>
</evidence>
<evidence type="ECO:0000256" key="3">
    <source>
        <dbReference type="ARBA" id="ARBA00022989"/>
    </source>
</evidence>
<feature type="transmembrane region" description="Helical" evidence="5">
    <location>
        <begin position="12"/>
        <end position="44"/>
    </location>
</feature>
<evidence type="ECO:0000313" key="8">
    <source>
        <dbReference type="Proteomes" id="UP000002216"/>
    </source>
</evidence>
<keyword evidence="2 5" id="KW-0812">Transmembrane</keyword>
<dbReference type="PANTHER" id="PTHR37422:SF13">
    <property type="entry name" value="LIPOPOLYSACCHARIDE BIOSYNTHESIS PROTEIN PA4999-RELATED"/>
    <property type="match status" value="1"/>
</dbReference>
<reference evidence="7 8" key="1">
    <citation type="journal article" date="2009" name="Stand. Genomic Sci.">
        <title>Complete genome sequence of Desulfomicrobium baculatum type strain (X).</title>
        <authorList>
            <person name="Copeland A."/>
            <person name="Spring S."/>
            <person name="Goker M."/>
            <person name="Schneider S."/>
            <person name="Lapidus A."/>
            <person name="Del Rio T.G."/>
            <person name="Tice H."/>
            <person name="Cheng J.F."/>
            <person name="Chen F."/>
            <person name="Nolan M."/>
            <person name="Bruce D."/>
            <person name="Goodwin L."/>
            <person name="Pitluck S."/>
            <person name="Ivanova N."/>
            <person name="Mavrommatis K."/>
            <person name="Ovchinnikova G."/>
            <person name="Pati A."/>
            <person name="Chen A."/>
            <person name="Palaniappan K."/>
            <person name="Land M."/>
            <person name="Hauser L."/>
            <person name="Chang Y.J."/>
            <person name="Jeffries C.C."/>
            <person name="Meincke L."/>
            <person name="Sims D."/>
            <person name="Brettin T."/>
            <person name="Detter J.C."/>
            <person name="Han C."/>
            <person name="Chain P."/>
            <person name="Bristow J."/>
            <person name="Eisen J.A."/>
            <person name="Markowitz V."/>
            <person name="Hugenholtz P."/>
            <person name="Kyrpides N.C."/>
            <person name="Klenk H.P."/>
            <person name="Lucas S."/>
        </authorList>
    </citation>
    <scope>NUCLEOTIDE SEQUENCE [LARGE SCALE GENOMIC DNA]</scope>
    <source>
        <strain evidence="8">DSM 4028 / VKM B-1378 / X</strain>
    </source>
</reference>
<feature type="domain" description="O-antigen ligase-related" evidence="6">
    <location>
        <begin position="180"/>
        <end position="332"/>
    </location>
</feature>
<feature type="transmembrane region" description="Helical" evidence="5">
    <location>
        <begin position="215"/>
        <end position="235"/>
    </location>
</feature>
<feature type="transmembrane region" description="Helical" evidence="5">
    <location>
        <begin position="148"/>
        <end position="166"/>
    </location>
</feature>
<dbReference type="PANTHER" id="PTHR37422">
    <property type="entry name" value="TEICHURONIC ACID BIOSYNTHESIS PROTEIN TUAE"/>
    <property type="match status" value="1"/>
</dbReference>
<dbReference type="Pfam" id="PF04932">
    <property type="entry name" value="Wzy_C"/>
    <property type="match status" value="1"/>
</dbReference>